<protein>
    <submittedName>
        <fullName evidence="2">Uncharacterized protein</fullName>
    </submittedName>
</protein>
<evidence type="ECO:0000256" key="1">
    <source>
        <dbReference type="SAM" id="MobiDB-lite"/>
    </source>
</evidence>
<feature type="region of interest" description="Disordered" evidence="1">
    <location>
        <begin position="107"/>
        <end position="129"/>
    </location>
</feature>
<dbReference type="AlphaFoldDB" id="A0AAE9EKA5"/>
<proteinExistence type="predicted"/>
<evidence type="ECO:0000313" key="2">
    <source>
        <dbReference type="EMBL" id="UMM21823.1"/>
    </source>
</evidence>
<dbReference type="EMBL" id="CP092622">
    <property type="protein sequence ID" value="UMM21823.1"/>
    <property type="molecule type" value="Genomic_DNA"/>
</dbReference>
<accession>A0AAE9EKA5</accession>
<organism evidence="2 3">
    <name type="scientific">Caenorhabditis briggsae</name>
    <dbReference type="NCBI Taxonomy" id="6238"/>
    <lineage>
        <taxon>Eukaryota</taxon>
        <taxon>Metazoa</taxon>
        <taxon>Ecdysozoa</taxon>
        <taxon>Nematoda</taxon>
        <taxon>Chromadorea</taxon>
        <taxon>Rhabditida</taxon>
        <taxon>Rhabditina</taxon>
        <taxon>Rhabditomorpha</taxon>
        <taxon>Rhabditoidea</taxon>
        <taxon>Rhabditidae</taxon>
        <taxon>Peloderinae</taxon>
        <taxon>Caenorhabditis</taxon>
    </lineage>
</organism>
<keyword evidence="3" id="KW-1185">Reference proteome</keyword>
<evidence type="ECO:0000313" key="3">
    <source>
        <dbReference type="Proteomes" id="UP000829354"/>
    </source>
</evidence>
<reference evidence="2 3" key="1">
    <citation type="submission" date="2022-04" db="EMBL/GenBank/DDBJ databases">
        <title>Chromosome-level reference genomes for two strains of Caenorhabditis briggsae: an improved platform for comparative genomics.</title>
        <authorList>
            <person name="Stevens L."/>
            <person name="Andersen E."/>
        </authorList>
    </citation>
    <scope>NUCLEOTIDE SEQUENCE [LARGE SCALE GENOMIC DNA]</scope>
    <source>
        <strain evidence="2">VX34</strain>
        <tissue evidence="2">Whole-organism</tissue>
    </source>
</reference>
<dbReference type="Proteomes" id="UP000829354">
    <property type="component" value="Chromosome III"/>
</dbReference>
<gene>
    <name evidence="2" type="ORF">L5515_003337</name>
</gene>
<sequence length="129" mass="15094">MDSWKFIFLKRKNAVVHTNAIQFAAALPALNRFADQSSRSSSTSGDIKTHVNPLRLRSTILKKSTTTKMKPRDLAQHFLTWIPTFLSTQHLQNSSNLPRHFLRSSKKIKKMKKRTTEKRKVYKRKDRIE</sequence>
<name>A0AAE9EKA5_CAEBR</name>